<keyword evidence="2" id="KW-1185">Reference proteome</keyword>
<name>A0ABN2EFJ5_9ACTN</name>
<gene>
    <name evidence="1" type="ORF">GCM10009789_70370</name>
</gene>
<reference evidence="1 2" key="1">
    <citation type="journal article" date="2019" name="Int. J. Syst. Evol. Microbiol.">
        <title>The Global Catalogue of Microorganisms (GCM) 10K type strain sequencing project: providing services to taxonomists for standard genome sequencing and annotation.</title>
        <authorList>
            <consortium name="The Broad Institute Genomics Platform"/>
            <consortium name="The Broad Institute Genome Sequencing Center for Infectious Disease"/>
            <person name="Wu L."/>
            <person name="Ma J."/>
        </authorList>
    </citation>
    <scope>NUCLEOTIDE SEQUENCE [LARGE SCALE GENOMIC DNA]</scope>
    <source>
        <strain evidence="1 2">JCM 14969</strain>
    </source>
</reference>
<evidence type="ECO:0000313" key="1">
    <source>
        <dbReference type="EMBL" id="GAA1606101.1"/>
    </source>
</evidence>
<comment type="caution">
    <text evidence="1">The sequence shown here is derived from an EMBL/GenBank/DDBJ whole genome shotgun (WGS) entry which is preliminary data.</text>
</comment>
<dbReference type="EMBL" id="BAAAOS010000055">
    <property type="protein sequence ID" value="GAA1606101.1"/>
    <property type="molecule type" value="Genomic_DNA"/>
</dbReference>
<proteinExistence type="predicted"/>
<evidence type="ECO:0000313" key="2">
    <source>
        <dbReference type="Proteomes" id="UP001500393"/>
    </source>
</evidence>
<accession>A0ABN2EFJ5</accession>
<sequence>MVDAPGVELLCDEPEEGAGLPASVSLQAVLTSSNAQTPATARPCFRTELLDT</sequence>
<protein>
    <submittedName>
        <fullName evidence="1">Uncharacterized protein</fullName>
    </submittedName>
</protein>
<organism evidence="1 2">
    <name type="scientific">Kribbella sancticallisti</name>
    <dbReference type="NCBI Taxonomy" id="460087"/>
    <lineage>
        <taxon>Bacteria</taxon>
        <taxon>Bacillati</taxon>
        <taxon>Actinomycetota</taxon>
        <taxon>Actinomycetes</taxon>
        <taxon>Propionibacteriales</taxon>
        <taxon>Kribbellaceae</taxon>
        <taxon>Kribbella</taxon>
    </lineage>
</organism>
<dbReference type="Proteomes" id="UP001500393">
    <property type="component" value="Unassembled WGS sequence"/>
</dbReference>